<dbReference type="RefSeq" id="WP_143470798.1">
    <property type="nucleotide sequence ID" value="NZ_MVDE01000001.1"/>
</dbReference>
<proteinExistence type="predicted"/>
<feature type="chain" id="PRO_5014897756" description="Periplasmic heavy metal sensor" evidence="2">
    <location>
        <begin position="21"/>
        <end position="148"/>
    </location>
</feature>
<keyword evidence="2" id="KW-0732">Signal</keyword>
<evidence type="ECO:0000256" key="1">
    <source>
        <dbReference type="SAM" id="MobiDB-lite"/>
    </source>
</evidence>
<evidence type="ECO:0008006" key="5">
    <source>
        <dbReference type="Google" id="ProtNLM"/>
    </source>
</evidence>
<dbReference type="EMBL" id="MVDE01000001">
    <property type="protein sequence ID" value="PKQ69431.1"/>
    <property type="molecule type" value="Genomic_DNA"/>
</dbReference>
<dbReference type="AlphaFoldDB" id="A0A2N3IGL9"/>
<dbReference type="Proteomes" id="UP000233618">
    <property type="component" value="Unassembled WGS sequence"/>
</dbReference>
<gene>
    <name evidence="3" type="ORF">BZG01_00415</name>
</gene>
<protein>
    <recommendedName>
        <fullName evidence="5">Periplasmic heavy metal sensor</fullName>
    </recommendedName>
</protein>
<feature type="compositionally biased region" description="Basic and acidic residues" evidence="1">
    <location>
        <begin position="74"/>
        <end position="91"/>
    </location>
</feature>
<name>A0A2N3IGL9_9BACT</name>
<feature type="signal peptide" evidence="2">
    <location>
        <begin position="1"/>
        <end position="20"/>
    </location>
</feature>
<evidence type="ECO:0000313" key="3">
    <source>
        <dbReference type="EMBL" id="PKQ69431.1"/>
    </source>
</evidence>
<sequence length="148" mass="16452">MKTQKLLKNFGLLLMVIVFAIPAADSQAQSRRSRNDCSQISNLTVEQNKQLNDLRADHLKVMDALRAERRAAVSDSDRANVREKMQTELSKHTNAVSAVLTPEQREQYLQNKNSNAQSFAKKGRRGRACGNGCGQGRRGRGGQGRGNR</sequence>
<comment type="caution">
    <text evidence="3">The sequence shown here is derived from an EMBL/GenBank/DDBJ whole genome shotgun (WGS) entry which is preliminary data.</text>
</comment>
<accession>A0A2N3IGL9</accession>
<feature type="compositionally biased region" description="Gly residues" evidence="1">
    <location>
        <begin position="129"/>
        <end position="148"/>
    </location>
</feature>
<evidence type="ECO:0000256" key="2">
    <source>
        <dbReference type="SAM" id="SignalP"/>
    </source>
</evidence>
<feature type="region of interest" description="Disordered" evidence="1">
    <location>
        <begin position="74"/>
        <end position="148"/>
    </location>
</feature>
<keyword evidence="4" id="KW-1185">Reference proteome</keyword>
<dbReference type="Gene3D" id="1.20.120.1490">
    <property type="match status" value="1"/>
</dbReference>
<feature type="compositionally biased region" description="Polar residues" evidence="1">
    <location>
        <begin position="107"/>
        <end position="118"/>
    </location>
</feature>
<reference evidence="3 4" key="1">
    <citation type="journal article" date="2017" name="Front. Microbiol.">
        <title>Labilibaculum manganireducens gen. nov., sp. nov. and Labilibaculum filiforme sp. nov., Novel Bacteroidetes Isolated from Subsurface Sediments of the Baltic Sea.</title>
        <authorList>
            <person name="Vandieken V."/>
            <person name="Marshall I.P."/>
            <person name="Niemann H."/>
            <person name="Engelen B."/>
            <person name="Cypionka H."/>
        </authorList>
    </citation>
    <scope>NUCLEOTIDE SEQUENCE [LARGE SCALE GENOMIC DNA]</scope>
    <source>
        <strain evidence="3 4">59.10-2M</strain>
    </source>
</reference>
<evidence type="ECO:0000313" key="4">
    <source>
        <dbReference type="Proteomes" id="UP000233618"/>
    </source>
</evidence>
<organism evidence="3 4">
    <name type="scientific">Labilibaculum manganireducens</name>
    <dbReference type="NCBI Taxonomy" id="1940525"/>
    <lineage>
        <taxon>Bacteria</taxon>
        <taxon>Pseudomonadati</taxon>
        <taxon>Bacteroidota</taxon>
        <taxon>Bacteroidia</taxon>
        <taxon>Marinilabiliales</taxon>
        <taxon>Marinifilaceae</taxon>
        <taxon>Labilibaculum</taxon>
    </lineage>
</organism>